<accession>A0A1H6I2C8</accession>
<organism evidence="9 10">
    <name type="scientific">Ruminococcus flavefaciens</name>
    <dbReference type="NCBI Taxonomy" id="1265"/>
    <lineage>
        <taxon>Bacteria</taxon>
        <taxon>Bacillati</taxon>
        <taxon>Bacillota</taxon>
        <taxon>Clostridia</taxon>
        <taxon>Eubacteriales</taxon>
        <taxon>Oscillospiraceae</taxon>
        <taxon>Ruminococcus</taxon>
    </lineage>
</organism>
<keyword evidence="3" id="KW-1003">Cell membrane</keyword>
<sequence>MRLIFKHTLKNIWAHKLRTILLLICIAVCSFTAMLCFDMSGSLDKMVKSMFANMAGNTDIMISTKSPIEEGFADGAPECDIMYLSGGSCYFDRHLDMDISYVRRKQVNIFAIDADQAKKMKLVKDTLDLGGKKAAISEEFSKEYGYKKGDKIVLHGERDIPVEFTVSSVEKKQGIFDVANRVAISLDDMKDLVIADEPEIMMAFVDVKKDSEVKEAEDFFKKKYPTAEVDNFFDNEELNEQIGSITRMFLVLFAICMLLVIFVTVSVCERMIVDKMSVVGTFRSLGISSRITTIALLFENILYGLIGSVIGVVLYSYSKQPFFDSMFTFSSNGEDTIHPDVPKAKLLVIIGVILGAMIVECLCPIKEVIKAVKTPIRDIIFDTKDTEYRPSRTGTYIGFGLLAVSAAAYFFKDHFWGGMICFVCFIAAVGLLYNYIYRFAARLLEKLFEKFGFPIARLAAVEAGAKKCTVGSSVLCVTAASLAMVIYIFTNSISAVYNHSVFKSDVIAMIGGSKASYLSYVKDLDGVDRSELVYMTWDNAKINDDEKETQIAVYGWRDGGYELLDAFSEDPESVGDGEVLLDKVLMKKYGLKTGDTIKINFNSDGYLPVEEELKIAGKIEYDYYAGSGTSVVISEKHYKELFGDHPSNLIVTGNDAKALKDTIKDHSADYINEIYTHEEFDQYLATERASLNMILTLLICIGIGLTFIGVVSNQLIGLEGRKRECAVMTSVAMPRKKLSKMFLMESFIAAFIALVAAVPIGIFMSHIFMGIMEQLEMFIPLEISVAACIKYALILCAVFTLVSLFPIRALRKMDIVSQLKYE</sequence>
<comment type="similarity">
    <text evidence="2">Belongs to the ABC-4 integral membrane protein family. LolC/E subfamily.</text>
</comment>
<evidence type="ECO:0000313" key="10">
    <source>
        <dbReference type="Proteomes" id="UP000183190"/>
    </source>
</evidence>
<feature type="transmembrane region" description="Helical" evidence="7">
    <location>
        <begin position="468"/>
        <end position="489"/>
    </location>
</feature>
<evidence type="ECO:0000256" key="7">
    <source>
        <dbReference type="SAM" id="Phobius"/>
    </source>
</evidence>
<name>A0A1H6I2C8_RUMFL</name>
<feature type="transmembrane region" description="Helical" evidence="7">
    <location>
        <begin position="346"/>
        <end position="365"/>
    </location>
</feature>
<feature type="transmembrane region" description="Helical" evidence="7">
    <location>
        <begin position="393"/>
        <end position="411"/>
    </location>
</feature>
<evidence type="ECO:0000256" key="6">
    <source>
        <dbReference type="ARBA" id="ARBA00023136"/>
    </source>
</evidence>
<dbReference type="OrthoDB" id="1711021at2"/>
<feature type="transmembrane region" description="Helical" evidence="7">
    <location>
        <begin position="417"/>
        <end position="436"/>
    </location>
</feature>
<dbReference type="GO" id="GO:0044874">
    <property type="term" value="P:lipoprotein localization to outer membrane"/>
    <property type="evidence" value="ECO:0007669"/>
    <property type="project" value="TreeGrafter"/>
</dbReference>
<dbReference type="RefSeq" id="WP_074714246.1">
    <property type="nucleotide sequence ID" value="NZ_FNWV01000001.1"/>
</dbReference>
<proteinExistence type="inferred from homology"/>
<feature type="transmembrane region" description="Helical" evidence="7">
    <location>
        <begin position="693"/>
        <end position="713"/>
    </location>
</feature>
<evidence type="ECO:0000313" key="9">
    <source>
        <dbReference type="EMBL" id="SEH40616.1"/>
    </source>
</evidence>
<dbReference type="PANTHER" id="PTHR30489:SF0">
    <property type="entry name" value="LIPOPROTEIN-RELEASING SYSTEM TRANSMEMBRANE PROTEIN LOLE"/>
    <property type="match status" value="1"/>
</dbReference>
<evidence type="ECO:0000256" key="3">
    <source>
        <dbReference type="ARBA" id="ARBA00022475"/>
    </source>
</evidence>
<dbReference type="InterPro" id="IPR051447">
    <property type="entry name" value="Lipoprotein-release_system"/>
</dbReference>
<evidence type="ECO:0000259" key="8">
    <source>
        <dbReference type="Pfam" id="PF02687"/>
    </source>
</evidence>
<dbReference type="PANTHER" id="PTHR30489">
    <property type="entry name" value="LIPOPROTEIN-RELEASING SYSTEM TRANSMEMBRANE PROTEIN LOLE"/>
    <property type="match status" value="1"/>
</dbReference>
<keyword evidence="6 7" id="KW-0472">Membrane</keyword>
<keyword evidence="9" id="KW-0449">Lipoprotein</keyword>
<feature type="domain" description="ABC3 transporter permease C-terminal" evidence="8">
    <location>
        <begin position="698"/>
        <end position="814"/>
    </location>
</feature>
<dbReference type="AlphaFoldDB" id="A0A1H6I2C8"/>
<keyword evidence="5 7" id="KW-1133">Transmembrane helix</keyword>
<protein>
    <submittedName>
        <fullName evidence="9">ABC-type transport system, involved in lipoprotein release, permease component</fullName>
    </submittedName>
</protein>
<feature type="transmembrane region" description="Helical" evidence="7">
    <location>
        <begin position="742"/>
        <end position="771"/>
    </location>
</feature>
<gene>
    <name evidence="9" type="ORF">SAMN02910265_00433</name>
</gene>
<dbReference type="InterPro" id="IPR003838">
    <property type="entry name" value="ABC3_permease_C"/>
</dbReference>
<evidence type="ECO:0000256" key="1">
    <source>
        <dbReference type="ARBA" id="ARBA00004651"/>
    </source>
</evidence>
<evidence type="ECO:0000256" key="4">
    <source>
        <dbReference type="ARBA" id="ARBA00022692"/>
    </source>
</evidence>
<evidence type="ECO:0000256" key="5">
    <source>
        <dbReference type="ARBA" id="ARBA00022989"/>
    </source>
</evidence>
<dbReference type="Pfam" id="PF02687">
    <property type="entry name" value="FtsX"/>
    <property type="match status" value="2"/>
</dbReference>
<dbReference type="GO" id="GO:0098797">
    <property type="term" value="C:plasma membrane protein complex"/>
    <property type="evidence" value="ECO:0007669"/>
    <property type="project" value="TreeGrafter"/>
</dbReference>
<reference evidence="9 10" key="1">
    <citation type="submission" date="2016-10" db="EMBL/GenBank/DDBJ databases">
        <authorList>
            <person name="de Groot N.N."/>
        </authorList>
    </citation>
    <scope>NUCLEOTIDE SEQUENCE [LARGE SCALE GENOMIC DNA]</scope>
    <source>
        <strain evidence="9 10">YAD2003</strain>
    </source>
</reference>
<evidence type="ECO:0000256" key="2">
    <source>
        <dbReference type="ARBA" id="ARBA00005236"/>
    </source>
</evidence>
<feature type="transmembrane region" description="Helical" evidence="7">
    <location>
        <begin position="294"/>
        <end position="317"/>
    </location>
</feature>
<feature type="domain" description="ABC3 transporter permease C-terminal" evidence="8">
    <location>
        <begin position="251"/>
        <end position="370"/>
    </location>
</feature>
<dbReference type="Proteomes" id="UP000183190">
    <property type="component" value="Unassembled WGS sequence"/>
</dbReference>
<comment type="subcellular location">
    <subcellularLocation>
        <location evidence="1">Cell membrane</location>
        <topology evidence="1">Multi-pass membrane protein</topology>
    </subcellularLocation>
</comment>
<keyword evidence="4 7" id="KW-0812">Transmembrane</keyword>
<feature type="transmembrane region" description="Helical" evidence="7">
    <location>
        <begin position="20"/>
        <end position="40"/>
    </location>
</feature>
<dbReference type="EMBL" id="FNWV01000001">
    <property type="protein sequence ID" value="SEH40616.1"/>
    <property type="molecule type" value="Genomic_DNA"/>
</dbReference>
<feature type="transmembrane region" description="Helical" evidence="7">
    <location>
        <begin position="248"/>
        <end position="273"/>
    </location>
</feature>
<feature type="transmembrane region" description="Helical" evidence="7">
    <location>
        <begin position="783"/>
        <end position="805"/>
    </location>
</feature>